<dbReference type="InterPro" id="IPR006447">
    <property type="entry name" value="Myb_dom_plants"/>
</dbReference>
<evidence type="ECO:0000256" key="4">
    <source>
        <dbReference type="ARBA" id="ARBA00023242"/>
    </source>
</evidence>
<protein>
    <submittedName>
        <fullName evidence="6">Protein phosphate starvation response 3</fullName>
    </submittedName>
</protein>
<dbReference type="PANTHER" id="PTHR31499">
    <property type="entry name" value="MYB FAMILY TRANSCRIPTION FACTOR PHL11"/>
    <property type="match status" value="1"/>
</dbReference>
<feature type="region of interest" description="Disordered" evidence="5">
    <location>
        <begin position="161"/>
        <end position="217"/>
    </location>
</feature>
<accession>A0A1J6I8G8</accession>
<evidence type="ECO:0000256" key="1">
    <source>
        <dbReference type="ARBA" id="ARBA00004123"/>
    </source>
</evidence>
<evidence type="ECO:0000256" key="2">
    <source>
        <dbReference type="ARBA" id="ARBA00023015"/>
    </source>
</evidence>
<dbReference type="InterPro" id="IPR046955">
    <property type="entry name" value="PHR1-like"/>
</dbReference>
<keyword evidence="3" id="KW-0804">Transcription</keyword>
<evidence type="ECO:0000313" key="6">
    <source>
        <dbReference type="EMBL" id="OIT00818.1"/>
    </source>
</evidence>
<evidence type="ECO:0000256" key="3">
    <source>
        <dbReference type="ARBA" id="ARBA00023163"/>
    </source>
</evidence>
<dbReference type="NCBIfam" id="TIGR01557">
    <property type="entry name" value="myb_SHAQKYF"/>
    <property type="match status" value="1"/>
</dbReference>
<dbReference type="OMA" id="EMQMIRK"/>
<keyword evidence="4" id="KW-0539">Nucleus</keyword>
<dbReference type="GO" id="GO:0003700">
    <property type="term" value="F:DNA-binding transcription factor activity"/>
    <property type="evidence" value="ECO:0007669"/>
    <property type="project" value="InterPro"/>
</dbReference>
<dbReference type="PANTHER" id="PTHR31499:SF67">
    <property type="entry name" value="TRANSCRIPTION FACTOR KAN3-RELATED"/>
    <property type="match status" value="1"/>
</dbReference>
<feature type="compositionally biased region" description="Basic and acidic residues" evidence="5">
    <location>
        <begin position="1"/>
        <end position="15"/>
    </location>
</feature>
<dbReference type="Gramene" id="OIT00818">
    <property type="protein sequence ID" value="OIT00818"/>
    <property type="gene ID" value="A4A49_20224"/>
</dbReference>
<sequence length="217" mass="24731">MEESSKEQKGEETSEKAVVQSHDLNRKPRFRWTVEVHDHFVEAVNELGGPFEATPKNIMKLMDDEDITSDHIKSHLQKYRQSKDIISTPKASKVKRSEKNEAAAHMWHDKGEMQMIRKTFNTEIDMQGRSNMSLEVTNEAEEIVRHEMQADASAKIELQTKEGSSKLKTYADQSEGSKKISKFSTSEKEELDLNVSPVADPDQESGRYCDTTKIKGI</sequence>
<dbReference type="InterPro" id="IPR009057">
    <property type="entry name" value="Homeodomain-like_sf"/>
</dbReference>
<dbReference type="SUPFAM" id="SSF46689">
    <property type="entry name" value="Homeodomain-like"/>
    <property type="match status" value="1"/>
</dbReference>
<dbReference type="GO" id="GO:0003677">
    <property type="term" value="F:DNA binding"/>
    <property type="evidence" value="ECO:0007669"/>
    <property type="project" value="InterPro"/>
</dbReference>
<dbReference type="EMBL" id="MJEQ01037189">
    <property type="protein sequence ID" value="OIT00818.1"/>
    <property type="molecule type" value="Genomic_DNA"/>
</dbReference>
<dbReference type="STRING" id="49451.A0A1J6I8G8"/>
<feature type="region of interest" description="Disordered" evidence="5">
    <location>
        <begin position="1"/>
        <end position="24"/>
    </location>
</feature>
<proteinExistence type="predicted"/>
<dbReference type="Proteomes" id="UP000187609">
    <property type="component" value="Unassembled WGS sequence"/>
</dbReference>
<comment type="subcellular location">
    <subcellularLocation>
        <location evidence="1">Nucleus</location>
    </subcellularLocation>
</comment>
<dbReference type="Gene3D" id="1.10.10.60">
    <property type="entry name" value="Homeodomain-like"/>
    <property type="match status" value="1"/>
</dbReference>
<keyword evidence="2" id="KW-0805">Transcription regulation</keyword>
<dbReference type="AlphaFoldDB" id="A0A1J6I8G8"/>
<feature type="compositionally biased region" description="Basic and acidic residues" evidence="5">
    <location>
        <begin position="204"/>
        <end position="217"/>
    </location>
</feature>
<dbReference type="FunFam" id="1.10.10.60:FF:000007">
    <property type="entry name" value="Two-component response regulator"/>
    <property type="match status" value="1"/>
</dbReference>
<reference evidence="6" key="1">
    <citation type="submission" date="2016-11" db="EMBL/GenBank/DDBJ databases">
        <title>The genome of Nicotiana attenuata.</title>
        <authorList>
            <person name="Xu S."/>
            <person name="Brockmoeller T."/>
            <person name="Gaquerel E."/>
            <person name="Navarro A."/>
            <person name="Kuhl H."/>
            <person name="Gase K."/>
            <person name="Ling Z."/>
            <person name="Zhou W."/>
            <person name="Kreitzer C."/>
            <person name="Stanke M."/>
            <person name="Tang H."/>
            <person name="Lyons E."/>
            <person name="Pandey P."/>
            <person name="Pandey S.P."/>
            <person name="Timmermann B."/>
            <person name="Baldwin I.T."/>
        </authorList>
    </citation>
    <scope>NUCLEOTIDE SEQUENCE [LARGE SCALE GENOMIC DNA]</scope>
    <source>
        <strain evidence="6">UT</strain>
    </source>
</reference>
<organism evidence="6 7">
    <name type="scientific">Nicotiana attenuata</name>
    <name type="common">Coyote tobacco</name>
    <dbReference type="NCBI Taxonomy" id="49451"/>
    <lineage>
        <taxon>Eukaryota</taxon>
        <taxon>Viridiplantae</taxon>
        <taxon>Streptophyta</taxon>
        <taxon>Embryophyta</taxon>
        <taxon>Tracheophyta</taxon>
        <taxon>Spermatophyta</taxon>
        <taxon>Magnoliopsida</taxon>
        <taxon>eudicotyledons</taxon>
        <taxon>Gunneridae</taxon>
        <taxon>Pentapetalae</taxon>
        <taxon>asterids</taxon>
        <taxon>lamiids</taxon>
        <taxon>Solanales</taxon>
        <taxon>Solanaceae</taxon>
        <taxon>Nicotianoideae</taxon>
        <taxon>Nicotianeae</taxon>
        <taxon>Nicotiana</taxon>
    </lineage>
</organism>
<gene>
    <name evidence="6" type="primary">PHR3</name>
    <name evidence="6" type="ORF">A4A49_20224</name>
</gene>
<name>A0A1J6I8G8_NICAT</name>
<dbReference type="GO" id="GO:0005634">
    <property type="term" value="C:nucleus"/>
    <property type="evidence" value="ECO:0007669"/>
    <property type="project" value="UniProtKB-SubCell"/>
</dbReference>
<keyword evidence="7" id="KW-1185">Reference proteome</keyword>
<evidence type="ECO:0000256" key="5">
    <source>
        <dbReference type="SAM" id="MobiDB-lite"/>
    </source>
</evidence>
<dbReference type="SMR" id="A0A1J6I8G8"/>
<comment type="caution">
    <text evidence="6">The sequence shown here is derived from an EMBL/GenBank/DDBJ whole genome shotgun (WGS) entry which is preliminary data.</text>
</comment>
<evidence type="ECO:0000313" key="7">
    <source>
        <dbReference type="Proteomes" id="UP000187609"/>
    </source>
</evidence>